<dbReference type="InterPro" id="IPR017853">
    <property type="entry name" value="GH"/>
</dbReference>
<gene>
    <name evidence="6" type="ORF">Cvel_47</name>
</gene>
<protein>
    <recommendedName>
        <fullName evidence="7">Beta-glucosidase</fullName>
    </recommendedName>
</protein>
<name>A0A0G4I1C0_9ALVE</name>
<dbReference type="VEuPathDB" id="CryptoDB:Cvel_47"/>
<dbReference type="Pfam" id="PF00232">
    <property type="entry name" value="Glyco_hydro_1"/>
    <property type="match status" value="1"/>
</dbReference>
<keyword evidence="5" id="KW-0472">Membrane</keyword>
<dbReference type="GO" id="GO:0005975">
    <property type="term" value="P:carbohydrate metabolic process"/>
    <property type="evidence" value="ECO:0007669"/>
    <property type="project" value="InterPro"/>
</dbReference>
<evidence type="ECO:0000256" key="1">
    <source>
        <dbReference type="ARBA" id="ARBA00010838"/>
    </source>
</evidence>
<dbReference type="AlphaFoldDB" id="A0A0G4I1C0"/>
<comment type="similarity">
    <text evidence="1 4">Belongs to the glycosyl hydrolase 1 family.</text>
</comment>
<dbReference type="PhylomeDB" id="A0A0G4I1C0"/>
<keyword evidence="5" id="KW-1133">Transmembrane helix</keyword>
<keyword evidence="2" id="KW-0378">Hydrolase</keyword>
<dbReference type="Gene3D" id="3.20.20.80">
    <property type="entry name" value="Glycosidases"/>
    <property type="match status" value="1"/>
</dbReference>
<proteinExistence type="inferred from homology"/>
<evidence type="ECO:0008006" key="7">
    <source>
        <dbReference type="Google" id="ProtNLM"/>
    </source>
</evidence>
<dbReference type="GO" id="GO:0008422">
    <property type="term" value="F:beta-glucosidase activity"/>
    <property type="evidence" value="ECO:0007669"/>
    <property type="project" value="TreeGrafter"/>
</dbReference>
<dbReference type="PANTHER" id="PTHR10353">
    <property type="entry name" value="GLYCOSYL HYDROLASE"/>
    <property type="match status" value="1"/>
</dbReference>
<dbReference type="PROSITE" id="PS00653">
    <property type="entry name" value="GLYCOSYL_HYDROL_F1_2"/>
    <property type="match status" value="1"/>
</dbReference>
<evidence type="ECO:0000256" key="4">
    <source>
        <dbReference type="RuleBase" id="RU003690"/>
    </source>
</evidence>
<reference evidence="6" key="1">
    <citation type="submission" date="2014-11" db="EMBL/GenBank/DDBJ databases">
        <authorList>
            <person name="Otto D Thomas"/>
            <person name="Naeem Raeece"/>
        </authorList>
    </citation>
    <scope>NUCLEOTIDE SEQUENCE</scope>
</reference>
<accession>A0A0G4I1C0</accession>
<keyword evidence="5" id="KW-0812">Transmembrane</keyword>
<evidence type="ECO:0000256" key="3">
    <source>
        <dbReference type="ARBA" id="ARBA00023295"/>
    </source>
</evidence>
<evidence type="ECO:0000256" key="5">
    <source>
        <dbReference type="SAM" id="Phobius"/>
    </source>
</evidence>
<dbReference type="PANTHER" id="PTHR10353:SF209">
    <property type="entry name" value="GALACTOLIPID GALACTOSYLTRANSFERASE SFR2, CHLOROPLASTIC"/>
    <property type="match status" value="1"/>
</dbReference>
<dbReference type="EMBL" id="CDMZ01004701">
    <property type="protein sequence ID" value="CEM50620.1"/>
    <property type="molecule type" value="Genomic_DNA"/>
</dbReference>
<evidence type="ECO:0000313" key="6">
    <source>
        <dbReference type="EMBL" id="CEM50620.1"/>
    </source>
</evidence>
<evidence type="ECO:0000256" key="2">
    <source>
        <dbReference type="ARBA" id="ARBA00022801"/>
    </source>
</evidence>
<keyword evidence="3" id="KW-0326">Glycosidase</keyword>
<dbReference type="SUPFAM" id="SSF51445">
    <property type="entry name" value="(Trans)glycosidases"/>
    <property type="match status" value="1"/>
</dbReference>
<organism evidence="6">
    <name type="scientific">Chromera velia CCMP2878</name>
    <dbReference type="NCBI Taxonomy" id="1169474"/>
    <lineage>
        <taxon>Eukaryota</taxon>
        <taxon>Sar</taxon>
        <taxon>Alveolata</taxon>
        <taxon>Colpodellida</taxon>
        <taxon>Chromeraceae</taxon>
        <taxon>Chromera</taxon>
    </lineage>
</organism>
<dbReference type="PRINTS" id="PR00131">
    <property type="entry name" value="GLHYDRLASE1"/>
</dbReference>
<dbReference type="InterPro" id="IPR001360">
    <property type="entry name" value="Glyco_hydro_1"/>
</dbReference>
<feature type="transmembrane region" description="Helical" evidence="5">
    <location>
        <begin position="7"/>
        <end position="33"/>
    </location>
</feature>
<sequence length="516" mass="59716">MSFVAALRLVASSVVFLLWFFVGFWITALLFVWDCVLTLLKGTLAFLFSLGRRHCLVENEFDWKDVVTPDCLEFPDDFVWGTATSSHQVEGGCDNNNWFRWEMEDHDPPRIKTKAKCGDACDHWNRVEQDIQLMRNLEVDSYRFSIEWSKVEPQENKFDPSAIKHYKDQIDSLWAAGIQPMVTLHHFTQPLWFDDRGGWEQESNVSYFVRYARRMFQELGGKVTFWCTINEPEVFTFQGWLIGVFPPGKRLALRAAGEVMKNLLRAHVETYRAIKQEAATMSLKSPPQVGIVKDIFPFLPKTAWNVFDQTAAYLADDLFNDAILRFLSSGRFVFSVPFLTRVEWTDAGAPSCNDFIGLNYYSRYFLSIWHALTNKGPPEDSLLGAPKEVKMDMPYTMHAEGLYTCLVRLHKQLPGVPIYVTESGASDRNDSLRALFIHRHLYALSKAIKDGVPVQGFYYWSLMDNFEWCEGYSMRFGLYEVDFESAEKTRTLRDGSKHFVDVVKGFRQLKYRMADK</sequence>
<dbReference type="InterPro" id="IPR033132">
    <property type="entry name" value="GH_1_N_CS"/>
</dbReference>